<evidence type="ECO:0000313" key="1">
    <source>
        <dbReference type="EMBL" id="KAK1135414.1"/>
    </source>
</evidence>
<reference evidence="1" key="1">
    <citation type="submission" date="2021-10" db="EMBL/GenBank/DDBJ databases">
        <title>Melipona bicolor Genome sequencing and assembly.</title>
        <authorList>
            <person name="Araujo N.S."/>
            <person name="Arias M.C."/>
        </authorList>
    </citation>
    <scope>NUCLEOTIDE SEQUENCE</scope>
    <source>
        <strain evidence="1">USP_2M_L1-L4_2017</strain>
        <tissue evidence="1">Whole body</tissue>
    </source>
</reference>
<proteinExistence type="predicted"/>
<sequence length="83" mass="9349">MLLLQITPKITPKTHDKCLTRVESCLHEAKENYCKTQPERHSSSAKKAFLQSWKATLSPSETSQSVSSQKGLGLYFVTKQKLP</sequence>
<name>A0AA40GDG5_9HYME</name>
<keyword evidence="2" id="KW-1185">Reference proteome</keyword>
<dbReference type="Proteomes" id="UP001177670">
    <property type="component" value="Unassembled WGS sequence"/>
</dbReference>
<accession>A0AA40GDG5</accession>
<dbReference type="AlphaFoldDB" id="A0AA40GDG5"/>
<organism evidence="1 2">
    <name type="scientific">Melipona bicolor</name>
    <dbReference type="NCBI Taxonomy" id="60889"/>
    <lineage>
        <taxon>Eukaryota</taxon>
        <taxon>Metazoa</taxon>
        <taxon>Ecdysozoa</taxon>
        <taxon>Arthropoda</taxon>
        <taxon>Hexapoda</taxon>
        <taxon>Insecta</taxon>
        <taxon>Pterygota</taxon>
        <taxon>Neoptera</taxon>
        <taxon>Endopterygota</taxon>
        <taxon>Hymenoptera</taxon>
        <taxon>Apocrita</taxon>
        <taxon>Aculeata</taxon>
        <taxon>Apoidea</taxon>
        <taxon>Anthophila</taxon>
        <taxon>Apidae</taxon>
        <taxon>Melipona</taxon>
    </lineage>
</organism>
<protein>
    <submittedName>
        <fullName evidence="1">Uncharacterized protein</fullName>
    </submittedName>
</protein>
<dbReference type="EMBL" id="JAHYIQ010000001">
    <property type="protein sequence ID" value="KAK1135414.1"/>
    <property type="molecule type" value="Genomic_DNA"/>
</dbReference>
<evidence type="ECO:0000313" key="2">
    <source>
        <dbReference type="Proteomes" id="UP001177670"/>
    </source>
</evidence>
<comment type="caution">
    <text evidence="1">The sequence shown here is derived from an EMBL/GenBank/DDBJ whole genome shotgun (WGS) entry which is preliminary data.</text>
</comment>
<gene>
    <name evidence="1" type="ORF">K0M31_000012</name>
</gene>